<organism evidence="7 8">
    <name type="scientific">Roseateles asaccharophilus</name>
    <dbReference type="NCBI Taxonomy" id="582607"/>
    <lineage>
        <taxon>Bacteria</taxon>
        <taxon>Pseudomonadati</taxon>
        <taxon>Pseudomonadota</taxon>
        <taxon>Betaproteobacteria</taxon>
        <taxon>Burkholderiales</taxon>
        <taxon>Sphaerotilaceae</taxon>
        <taxon>Roseateles</taxon>
    </lineage>
</organism>
<dbReference type="InterPro" id="IPR000719">
    <property type="entry name" value="Prot_kinase_dom"/>
</dbReference>
<dbReference type="OrthoDB" id="9151056at2"/>
<keyword evidence="1" id="KW-0808">Transferase</keyword>
<dbReference type="AlphaFoldDB" id="A0A4R6NAD5"/>
<evidence type="ECO:0000313" key="8">
    <source>
        <dbReference type="Proteomes" id="UP000295357"/>
    </source>
</evidence>
<dbReference type="Gene3D" id="1.10.510.10">
    <property type="entry name" value="Transferase(Phosphotransferase) domain 1"/>
    <property type="match status" value="1"/>
</dbReference>
<dbReference type="PANTHER" id="PTHR43289">
    <property type="entry name" value="MITOGEN-ACTIVATED PROTEIN KINASE KINASE KINASE 20-RELATED"/>
    <property type="match status" value="1"/>
</dbReference>
<dbReference type="PANTHER" id="PTHR43289:SF6">
    <property type="entry name" value="SERINE_THREONINE-PROTEIN KINASE NEKL-3"/>
    <property type="match status" value="1"/>
</dbReference>
<feature type="domain" description="Protein kinase" evidence="6">
    <location>
        <begin position="33"/>
        <end position="287"/>
    </location>
</feature>
<evidence type="ECO:0000256" key="3">
    <source>
        <dbReference type="ARBA" id="ARBA00022777"/>
    </source>
</evidence>
<comment type="caution">
    <text evidence="7">The sequence shown here is derived from an EMBL/GenBank/DDBJ whole genome shotgun (WGS) entry which is preliminary data.</text>
</comment>
<dbReference type="PROSITE" id="PS50011">
    <property type="entry name" value="PROTEIN_KINASE_DOM"/>
    <property type="match status" value="1"/>
</dbReference>
<dbReference type="InterPro" id="IPR011009">
    <property type="entry name" value="Kinase-like_dom_sf"/>
</dbReference>
<accession>A0A4R6NAD5</accession>
<sequence>MPAARFSASFPAPARVDSSPAGQLVAGERLGVWRVVQALHSADTGRWYRVEHQRAGQQAGALLVYHRAEDGQAMLLRLAEQVSQTAELCHPVIAVPLDSGVTPAGQPYLVMAWPEEGEPLLGPATYAMPLRQRLALLLPLCDALQAAHEQGLLLRELDPGLLWRLGGERLRLLSLGLAELGAAPETPRPRYTPAALPFVAPELRDGGAASLASESWALGLLACWLINGRQPRPDSNGVVRPSASALASLGTAERFSLEALLLKAMADEPALRHPSARELGEDLRAWLAGRNHSALSLAPMPEPAPPSLPKTGAGAPASRRPWRGLALTGGLVLLTLGAWAAAHQGVLPPLF</sequence>
<keyword evidence="7" id="KW-0723">Serine/threonine-protein kinase</keyword>
<dbReference type="RefSeq" id="WP_133601535.1">
    <property type="nucleotide sequence ID" value="NZ_JAUFPJ010000005.1"/>
</dbReference>
<proteinExistence type="predicted"/>
<dbReference type="GO" id="GO:0005524">
    <property type="term" value="F:ATP binding"/>
    <property type="evidence" value="ECO:0007669"/>
    <property type="project" value="UniProtKB-KW"/>
</dbReference>
<evidence type="ECO:0000256" key="5">
    <source>
        <dbReference type="SAM" id="MobiDB-lite"/>
    </source>
</evidence>
<evidence type="ECO:0000256" key="4">
    <source>
        <dbReference type="ARBA" id="ARBA00022840"/>
    </source>
</evidence>
<keyword evidence="8" id="KW-1185">Reference proteome</keyword>
<evidence type="ECO:0000256" key="1">
    <source>
        <dbReference type="ARBA" id="ARBA00022679"/>
    </source>
</evidence>
<evidence type="ECO:0000256" key="2">
    <source>
        <dbReference type="ARBA" id="ARBA00022741"/>
    </source>
</evidence>
<gene>
    <name evidence="7" type="ORF">DFR39_10153</name>
</gene>
<protein>
    <submittedName>
        <fullName evidence="7">Serine/threonine protein kinase</fullName>
    </submittedName>
</protein>
<reference evidence="7 8" key="1">
    <citation type="submission" date="2019-03" db="EMBL/GenBank/DDBJ databases">
        <title>Genomic Encyclopedia of Type Strains, Phase IV (KMG-IV): sequencing the most valuable type-strain genomes for metagenomic binning, comparative biology and taxonomic classification.</title>
        <authorList>
            <person name="Goeker M."/>
        </authorList>
    </citation>
    <scope>NUCLEOTIDE SEQUENCE [LARGE SCALE GENOMIC DNA]</scope>
    <source>
        <strain evidence="7 8">DSM 25082</strain>
    </source>
</reference>
<name>A0A4R6NAD5_9BURK</name>
<evidence type="ECO:0000259" key="6">
    <source>
        <dbReference type="PROSITE" id="PS50011"/>
    </source>
</evidence>
<evidence type="ECO:0000313" key="7">
    <source>
        <dbReference type="EMBL" id="TDP12581.1"/>
    </source>
</evidence>
<keyword evidence="3 7" id="KW-0418">Kinase</keyword>
<dbReference type="SUPFAM" id="SSF56112">
    <property type="entry name" value="Protein kinase-like (PK-like)"/>
    <property type="match status" value="1"/>
</dbReference>
<dbReference type="Proteomes" id="UP000295357">
    <property type="component" value="Unassembled WGS sequence"/>
</dbReference>
<keyword evidence="2" id="KW-0547">Nucleotide-binding</keyword>
<dbReference type="GO" id="GO:0004674">
    <property type="term" value="F:protein serine/threonine kinase activity"/>
    <property type="evidence" value="ECO:0007669"/>
    <property type="project" value="UniProtKB-KW"/>
</dbReference>
<dbReference type="EMBL" id="SNXE01000001">
    <property type="protein sequence ID" value="TDP12581.1"/>
    <property type="molecule type" value="Genomic_DNA"/>
</dbReference>
<keyword evidence="4" id="KW-0067">ATP-binding</keyword>
<feature type="region of interest" description="Disordered" evidence="5">
    <location>
        <begin position="297"/>
        <end position="319"/>
    </location>
</feature>